<dbReference type="Pfam" id="PF00656">
    <property type="entry name" value="Peptidase_C14"/>
    <property type="match status" value="1"/>
</dbReference>
<feature type="domain" description="F-box" evidence="3">
    <location>
        <begin position="41"/>
        <end position="74"/>
    </location>
</feature>
<evidence type="ECO:0000313" key="6">
    <source>
        <dbReference type="Proteomes" id="UP001295794"/>
    </source>
</evidence>
<dbReference type="AlphaFoldDB" id="A0AAD2HVZ8"/>
<dbReference type="InterPro" id="IPR011600">
    <property type="entry name" value="Pept_C14_caspase"/>
</dbReference>
<gene>
    <name evidence="5" type="ORF">MYCIT1_LOCUS34008</name>
</gene>
<dbReference type="EMBL" id="CAVNYO010000452">
    <property type="protein sequence ID" value="CAK5282331.1"/>
    <property type="molecule type" value="Genomic_DNA"/>
</dbReference>
<accession>A0AAD2HVZ8</accession>
<feature type="region of interest" description="Disordered" evidence="2">
    <location>
        <begin position="1009"/>
        <end position="1042"/>
    </location>
</feature>
<evidence type="ECO:0000313" key="5">
    <source>
        <dbReference type="EMBL" id="CAK5282331.1"/>
    </source>
</evidence>
<dbReference type="CDD" id="cd09917">
    <property type="entry name" value="F-box_SF"/>
    <property type="match status" value="1"/>
</dbReference>
<proteinExistence type="inferred from homology"/>
<dbReference type="Proteomes" id="UP001295794">
    <property type="component" value="Unassembled WGS sequence"/>
</dbReference>
<sequence>MATVSVARSEARPASSFLKFWKKTAQTPVRQSGPMRQSPALDVPSEIWFEILAHFECYELGAISRVSKHLRAVSLTAYFRTQQFFPFLDTFAFRMSCASTELAGYVERTTARLEFLSAEGNKGAVKEIYVSPYPPGYNRRHRGAHRPIEHVLDRILRLLPALHNLNVLTLQFPACDEALKEALRLLHLESLELEIPPGSHGMIPVPATKSFVFNRNTSLLIMFPPHGTSLDFLFASTLETVVAGPTATSVVVEALAAHGAPFPKLSALDVAQSVLQSPHFGQVLLACPALSLLRIRTSAVDVSANPLSMESTPAVPPDAVPRLKLYHGPPALGASLARGRSLRTVRLWSSHAVARVRAPTELPPILLQMANDSVHTLELGVLTFPFSLFDTIHGSFPCLRTLGINTHLGAFHPGIRQTQALDPGVVVRAQLRLPIGMESLQLVRIGVQLAGEDPEELMTSAVQTIEAFPANYDPTSWRTWVVDRVWYCVEWARDPQSLPIADGRVEGTLRVEYGTHIFRGIWMESTYALRRILIDNLMTTPGVEICSESPPTHRLSPLPSRYDHSNHLCGCTARRQIYTLTIFESLLLHRAPDYGPRYHQSPLNMPASPCTVLRRAIRRRRAGSSSQAPAAERPPRKRALLVAVREEKKREYGLLEAAHDDVRKMRGLLIDVYHYAPEDIVVLADDGRHVMPTRKNILDAIDELVTDVRSGDHVCFHYSGHSTQRPNRSNSEEDGLDEVMVACDSEEIVDDELYDRLIVPLPEGSFLVAVLDTCHSGSLLDLKHHRCNRVPVTWTGVGMSKLNADGPSPSPKPVLAVRRGNRRNAQPPALEISTANVTVFLNDGDGMLVASPAPLPIWCTGWCRLQGAQDEDPELEQRGVRADVICLSACKDSQETWESEGHESMSSFLVALLREKQDYTIAQVVSAMSEAMYKMARQRQQRWDKFREDDRAFRTQVDASISALQHPPLHQKRSETTPPVFPQERAFLQPKQKHKRQIAFSAVIKKLREPFPKQPPSHISKIRRRSVSSDNTAVDPSFRPRRSSTIMQAAKLANFKSMRRSFSKKQPEVRTFEPQNPELSSSKPVNMNRRWEL</sequence>
<organism evidence="5 6">
    <name type="scientific">Mycena citricolor</name>
    <dbReference type="NCBI Taxonomy" id="2018698"/>
    <lineage>
        <taxon>Eukaryota</taxon>
        <taxon>Fungi</taxon>
        <taxon>Dikarya</taxon>
        <taxon>Basidiomycota</taxon>
        <taxon>Agaricomycotina</taxon>
        <taxon>Agaricomycetes</taxon>
        <taxon>Agaricomycetidae</taxon>
        <taxon>Agaricales</taxon>
        <taxon>Marasmiineae</taxon>
        <taxon>Mycenaceae</taxon>
        <taxon>Mycena</taxon>
    </lineage>
</organism>
<feature type="domain" description="Peptidase C14 caspase" evidence="4">
    <location>
        <begin position="654"/>
        <end position="941"/>
    </location>
</feature>
<dbReference type="GO" id="GO:0004197">
    <property type="term" value="F:cysteine-type endopeptidase activity"/>
    <property type="evidence" value="ECO:0007669"/>
    <property type="project" value="InterPro"/>
</dbReference>
<comment type="similarity">
    <text evidence="1">Belongs to the peptidase C14B family.</text>
</comment>
<dbReference type="InterPro" id="IPR001810">
    <property type="entry name" value="F-box_dom"/>
</dbReference>
<dbReference type="GO" id="GO:0005737">
    <property type="term" value="C:cytoplasm"/>
    <property type="evidence" value="ECO:0007669"/>
    <property type="project" value="TreeGrafter"/>
</dbReference>
<feature type="region of interest" description="Disordered" evidence="2">
    <location>
        <begin position="1059"/>
        <end position="1093"/>
    </location>
</feature>
<evidence type="ECO:0000259" key="4">
    <source>
        <dbReference type="Pfam" id="PF00656"/>
    </source>
</evidence>
<evidence type="ECO:0000256" key="1">
    <source>
        <dbReference type="ARBA" id="ARBA00009005"/>
    </source>
</evidence>
<dbReference type="InterPro" id="IPR036047">
    <property type="entry name" value="F-box-like_dom_sf"/>
</dbReference>
<dbReference type="GO" id="GO:0006508">
    <property type="term" value="P:proteolysis"/>
    <property type="evidence" value="ECO:0007669"/>
    <property type="project" value="InterPro"/>
</dbReference>
<protein>
    <submittedName>
        <fullName evidence="5">Uncharacterized protein</fullName>
    </submittedName>
</protein>
<reference evidence="5" key="1">
    <citation type="submission" date="2023-11" db="EMBL/GenBank/DDBJ databases">
        <authorList>
            <person name="De Vega J J."/>
            <person name="De Vega J J."/>
        </authorList>
    </citation>
    <scope>NUCLEOTIDE SEQUENCE</scope>
</reference>
<dbReference type="InterPro" id="IPR050452">
    <property type="entry name" value="Metacaspase"/>
</dbReference>
<dbReference type="SUPFAM" id="SSF81383">
    <property type="entry name" value="F-box domain"/>
    <property type="match status" value="1"/>
</dbReference>
<name>A0AAD2HVZ8_9AGAR</name>
<dbReference type="Pfam" id="PF00646">
    <property type="entry name" value="F-box"/>
    <property type="match status" value="1"/>
</dbReference>
<evidence type="ECO:0000256" key="2">
    <source>
        <dbReference type="SAM" id="MobiDB-lite"/>
    </source>
</evidence>
<comment type="caution">
    <text evidence="5">The sequence shown here is derived from an EMBL/GenBank/DDBJ whole genome shotgun (WGS) entry which is preliminary data.</text>
</comment>
<dbReference type="Gene3D" id="3.40.50.12660">
    <property type="match status" value="2"/>
</dbReference>
<evidence type="ECO:0000259" key="3">
    <source>
        <dbReference type="Pfam" id="PF00646"/>
    </source>
</evidence>
<dbReference type="PANTHER" id="PTHR48104:SF30">
    <property type="entry name" value="METACASPASE-1"/>
    <property type="match status" value="1"/>
</dbReference>
<keyword evidence="6" id="KW-1185">Reference proteome</keyword>
<dbReference type="PANTHER" id="PTHR48104">
    <property type="entry name" value="METACASPASE-4"/>
    <property type="match status" value="1"/>
</dbReference>
<feature type="compositionally biased region" description="Polar residues" evidence="2">
    <location>
        <begin position="1073"/>
        <end position="1085"/>
    </location>
</feature>